<sequence length="148" mass="16988">MQLHQFNDENIHWQRLEVFDNFQYSVLDIDRDNKVVEVLFKFAANDPIVLHRHCAVNHTFVIQGEHCLYSADGTLKEKRPTGSYSISQPDPEPHRECGGDEDTIVLFSIRGTEGPTYEILDDEQNILAVFTMNEFEGLYQAQQSALSV</sequence>
<dbReference type="Proteomes" id="UP000198924">
    <property type="component" value="Unassembled WGS sequence"/>
</dbReference>
<protein>
    <recommendedName>
        <fullName evidence="1">ChrR-like cupin domain-containing protein</fullName>
    </recommendedName>
</protein>
<dbReference type="OrthoDB" id="7843074at2"/>
<dbReference type="AlphaFoldDB" id="A0A1I4A4V6"/>
<dbReference type="RefSeq" id="WP_091714656.1">
    <property type="nucleotide sequence ID" value="NZ_FOSH01000013.1"/>
</dbReference>
<evidence type="ECO:0000313" key="3">
    <source>
        <dbReference type="Proteomes" id="UP000198924"/>
    </source>
</evidence>
<reference evidence="3" key="1">
    <citation type="submission" date="2016-10" db="EMBL/GenBank/DDBJ databases">
        <authorList>
            <person name="Varghese N."/>
            <person name="Submissions S."/>
        </authorList>
    </citation>
    <scope>NUCLEOTIDE SEQUENCE [LARGE SCALE GENOMIC DNA]</scope>
    <source>
        <strain evidence="3">DSM 11578</strain>
    </source>
</reference>
<dbReference type="EMBL" id="FOSH01000013">
    <property type="protein sequence ID" value="SFK51373.1"/>
    <property type="molecule type" value="Genomic_DNA"/>
</dbReference>
<dbReference type="InterPro" id="IPR014710">
    <property type="entry name" value="RmlC-like_jellyroll"/>
</dbReference>
<evidence type="ECO:0000259" key="1">
    <source>
        <dbReference type="Pfam" id="PF12973"/>
    </source>
</evidence>
<name>A0A1I4A4V6_9GAMM</name>
<dbReference type="Gene3D" id="2.60.120.10">
    <property type="entry name" value="Jelly Rolls"/>
    <property type="match status" value="1"/>
</dbReference>
<dbReference type="InterPro" id="IPR011051">
    <property type="entry name" value="RmlC_Cupin_sf"/>
</dbReference>
<dbReference type="Pfam" id="PF12973">
    <property type="entry name" value="Cupin_7"/>
    <property type="match status" value="1"/>
</dbReference>
<dbReference type="InterPro" id="IPR025979">
    <property type="entry name" value="ChrR-like_cupin_dom"/>
</dbReference>
<gene>
    <name evidence="2" type="ORF">SAMN04488079_11336</name>
</gene>
<dbReference type="STRING" id="45496.SAMN04488079_11336"/>
<dbReference type="SUPFAM" id="SSF51182">
    <property type="entry name" value="RmlC-like cupins"/>
    <property type="match status" value="1"/>
</dbReference>
<feature type="domain" description="ChrR-like cupin" evidence="1">
    <location>
        <begin position="8"/>
        <end position="110"/>
    </location>
</feature>
<evidence type="ECO:0000313" key="2">
    <source>
        <dbReference type="EMBL" id="SFK51373.1"/>
    </source>
</evidence>
<accession>A0A1I4A4V6</accession>
<keyword evidence="3" id="KW-1185">Reference proteome</keyword>
<proteinExistence type="predicted"/>
<organism evidence="2 3">
    <name type="scientific">Methylophaga sulfidovorans</name>
    <dbReference type="NCBI Taxonomy" id="45496"/>
    <lineage>
        <taxon>Bacteria</taxon>
        <taxon>Pseudomonadati</taxon>
        <taxon>Pseudomonadota</taxon>
        <taxon>Gammaproteobacteria</taxon>
        <taxon>Thiotrichales</taxon>
        <taxon>Piscirickettsiaceae</taxon>
        <taxon>Methylophaga</taxon>
    </lineage>
</organism>